<evidence type="ECO:0000256" key="1">
    <source>
        <dbReference type="SAM" id="Coils"/>
    </source>
</evidence>
<dbReference type="EMBL" id="LGRX02015138">
    <property type="protein sequence ID" value="KAK3263695.1"/>
    <property type="molecule type" value="Genomic_DNA"/>
</dbReference>
<feature type="coiled-coil region" evidence="1">
    <location>
        <begin position="849"/>
        <end position="883"/>
    </location>
</feature>
<sequence>MPSNKPALSLSKKSALAFVAHRTAAHEMDQLDPTKTRRSSVNFNLPEAEQKRMNELAEEHENRPPHTPALSEHENLSKRVFSSLDTVINGVQEKTNNAESLLKEALRDAGKELQTLCERSSVLQVQGLMNNVAALIRSELREILAQVIDGFSYGTVQLEKAAQIRKFSLRWTSSILWKAWCTWQDHVRVQIELQEHQFQSADCQRILTKIKAFCAYKAFNEWRQMLSRSEKEASEKTVQLNEARAQHAAEIEEMKEVHKEEVDKVLNQWKGYLEKEGHVMEEVVASWKAAEAKYDKLRTQSLTRVIMRWRKKGLSNAWYLWLDNWEGLQRTRMEVERFSSKSANRSYRRIFNSWRDLAKDCSQEKKQELSVEQWADRRMTGLRLKNILAEWREQARVFWKRSCLVRRVLARRDRLRIGTALEGWAQHAWDRRRQRQIAALLSARHGLGQQKGAWAVWFAEVDATIVRHQAIFDQMRRRVMRITIRRWAGVRPVALFLAEVEYKIGRNWKRTEAVLLIRAWQDVVLREVAEDSHLKREARLSDHALSVGQKESELEEVRVQQQEEAWRLEAAAAQQEETRENQAREAEIQRAEATWLEEEKVRQLELGEQNRAEAERLGKLAKEMDTAQKKLSFEQLESMHKAYETKGNMQMEKGHVEEFMRRLELIVKREWEEGVIWTAGREQLPERFQALEHSVQTTMEAMASRELALGAQEDTLQEREASVAEQQAAVSRLEQELQAQVKVSDLEREETRRMAVAAAALEEELQLQGKHQERQQWKDNVKVEAERLRLEEERAQLQQDALAELEAQTRSVVLTADQEVQTEEEERQLDWERGLLRSRHRVREIEAPLEQAEMHATEDAEELQAEEQQIQHLRQLLRDASKNRVLSKLALAAHRRDQAMICFITWRWRCQAKQRKKKREGWILMHTGTAGNVRRLEEGREQLIKLREDAYQADEAQWRHTKQISEAIRRCRISMDGAEPTEEYLQLLAEKYARRWKWIVVGIQRIKQQTAWAAELNKQRTLQRTFHRLSRNSKQAEPKPKTPQVEEEVAAPPIPPPPRWTEKQLEGVERLVEGRNREAQLSSSLLQWLRARRGKVLPIKLTEMCSRLFAKRASKSMRECLEEWRAVAGLQRLRRRTAAHGGKLLTRMMQRNVKLSIMQLWQSMMRERRAGQLSNMQIRLQRMSSERPLLVAQSHVLFPLIKHAKAGLDYYNKNSPSAPDALKCEEMARKAGTTAEMLQLLEKHTAQTLAELTEDDSMANYSDPLLKEAIEGAVDLLAQELQRMQWGCMRLQTECKALQGQLDRLESSKMSDRKRLIRLFRRKLSVVLAEGEGRMYSRVQQLAFAMNTHSVHTWLDELRKYADKDTLMASSYFQASGDCSESDDDDDAREAALAPASNPDDVTTTDTGSSNGNSTLSLPPAQFRSLLSRGPPQVEQFDTGCLMNIKSLSINPRLPACLSETLGKEPESEISPRRRVSDTFISRTPPKTPSRIPLLAMQHGDFPAGHSSDGDRQRPQTSFHPADEFMGQVIETAAA</sequence>
<evidence type="ECO:0000313" key="4">
    <source>
        <dbReference type="Proteomes" id="UP001190700"/>
    </source>
</evidence>
<keyword evidence="1" id="KW-0175">Coiled coil</keyword>
<gene>
    <name evidence="3" type="ORF">CYMTET_27516</name>
</gene>
<feature type="coiled-coil region" evidence="1">
    <location>
        <begin position="226"/>
        <end position="268"/>
    </location>
</feature>
<feature type="region of interest" description="Disordered" evidence="2">
    <location>
        <begin position="1500"/>
        <end position="1524"/>
    </location>
</feature>
<dbReference type="Proteomes" id="UP001190700">
    <property type="component" value="Unassembled WGS sequence"/>
</dbReference>
<keyword evidence="4" id="KW-1185">Reference proteome</keyword>
<reference evidence="3 4" key="1">
    <citation type="journal article" date="2015" name="Genome Biol. Evol.">
        <title>Comparative Genomics of a Bacterivorous Green Alga Reveals Evolutionary Causalities and Consequences of Phago-Mixotrophic Mode of Nutrition.</title>
        <authorList>
            <person name="Burns J.A."/>
            <person name="Paasch A."/>
            <person name="Narechania A."/>
            <person name="Kim E."/>
        </authorList>
    </citation>
    <scope>NUCLEOTIDE SEQUENCE [LARGE SCALE GENOMIC DNA]</scope>
    <source>
        <strain evidence="3 4">PLY_AMNH</strain>
    </source>
</reference>
<feature type="coiled-coil region" evidence="1">
    <location>
        <begin position="716"/>
        <end position="743"/>
    </location>
</feature>
<feature type="coiled-coil region" evidence="1">
    <location>
        <begin position="572"/>
        <end position="637"/>
    </location>
</feature>
<evidence type="ECO:0008006" key="5">
    <source>
        <dbReference type="Google" id="ProtNLM"/>
    </source>
</evidence>
<evidence type="ECO:0000313" key="3">
    <source>
        <dbReference type="EMBL" id="KAK3263695.1"/>
    </source>
</evidence>
<protein>
    <recommendedName>
        <fullName evidence="5">Sfi1 spindle body domain-containing protein</fullName>
    </recommendedName>
</protein>
<proteinExistence type="predicted"/>
<feature type="region of interest" description="Disordered" evidence="2">
    <location>
        <begin position="1028"/>
        <end position="1060"/>
    </location>
</feature>
<comment type="caution">
    <text evidence="3">The sequence shown here is derived from an EMBL/GenBank/DDBJ whole genome shotgun (WGS) entry which is preliminary data.</text>
</comment>
<evidence type="ECO:0000256" key="2">
    <source>
        <dbReference type="SAM" id="MobiDB-lite"/>
    </source>
</evidence>
<feature type="region of interest" description="Disordered" evidence="2">
    <location>
        <begin position="1378"/>
        <end position="1426"/>
    </location>
</feature>
<organism evidence="3 4">
    <name type="scientific">Cymbomonas tetramitiformis</name>
    <dbReference type="NCBI Taxonomy" id="36881"/>
    <lineage>
        <taxon>Eukaryota</taxon>
        <taxon>Viridiplantae</taxon>
        <taxon>Chlorophyta</taxon>
        <taxon>Pyramimonadophyceae</taxon>
        <taxon>Pyramimonadales</taxon>
        <taxon>Pyramimonadaceae</taxon>
        <taxon>Cymbomonas</taxon>
    </lineage>
</organism>
<feature type="coiled-coil region" evidence="1">
    <location>
        <begin position="778"/>
        <end position="808"/>
    </location>
</feature>
<accession>A0AAE0FPX6</accession>
<feature type="compositionally biased region" description="Low complexity" evidence="2">
    <location>
        <begin position="1404"/>
        <end position="1418"/>
    </location>
</feature>
<name>A0AAE0FPX6_9CHLO</name>